<comment type="catalytic activity">
    <reaction evidence="8">
        <text>Fe-coproporphyrin III + 2 H2O2 + 2 H(+) = heme b + 2 CO2 + 4 H2O</text>
        <dbReference type="Rhea" id="RHEA:56516"/>
        <dbReference type="ChEBI" id="CHEBI:15377"/>
        <dbReference type="ChEBI" id="CHEBI:15378"/>
        <dbReference type="ChEBI" id="CHEBI:16240"/>
        <dbReference type="ChEBI" id="CHEBI:16526"/>
        <dbReference type="ChEBI" id="CHEBI:60344"/>
        <dbReference type="ChEBI" id="CHEBI:68438"/>
        <dbReference type="EC" id="1.3.98.5"/>
    </reaction>
    <physiologicalReaction direction="left-to-right" evidence="8">
        <dbReference type="Rhea" id="RHEA:56517"/>
    </physiologicalReaction>
</comment>
<evidence type="ECO:0000256" key="5">
    <source>
        <dbReference type="ARBA" id="ARBA00023444"/>
    </source>
</evidence>
<dbReference type="Pfam" id="PF06778">
    <property type="entry name" value="Chlor_dismutase"/>
    <property type="match status" value="1"/>
</dbReference>
<dbReference type="InterPro" id="IPR011008">
    <property type="entry name" value="Dimeric_a/b-barrel"/>
</dbReference>
<evidence type="ECO:0000256" key="4">
    <source>
        <dbReference type="ARBA" id="ARBA00023004"/>
    </source>
</evidence>
<keyword evidence="3" id="KW-0479">Metal-binding</keyword>
<feature type="coiled-coil region" evidence="11">
    <location>
        <begin position="34"/>
        <end position="96"/>
    </location>
</feature>
<gene>
    <name evidence="12" type="ORF">JF70_07990</name>
</gene>
<keyword evidence="12" id="KW-0575">Peroxidase</keyword>
<evidence type="ECO:0000256" key="6">
    <source>
        <dbReference type="ARBA" id="ARBA00029882"/>
    </source>
</evidence>
<dbReference type="Gene3D" id="3.30.70.1030">
    <property type="entry name" value="Apc35880, domain 1"/>
    <property type="match status" value="2"/>
</dbReference>
<evidence type="ECO:0000256" key="2">
    <source>
        <dbReference type="ARBA" id="ARBA00022617"/>
    </source>
</evidence>
<comment type="caution">
    <text evidence="12">The sequence shown here is derived from an EMBL/GenBank/DDBJ whole genome shotgun (WGS) entry which is preliminary data.</text>
</comment>
<accession>A0A0F4KVT5</accession>
<comment type="pathway">
    <text evidence="5">Porphyrin-containing compound metabolism.</text>
</comment>
<dbReference type="InterPro" id="IPR010644">
    <property type="entry name" value="ChdC/CLD"/>
</dbReference>
<evidence type="ECO:0000313" key="12">
    <source>
        <dbReference type="EMBL" id="KJY50114.1"/>
    </source>
</evidence>
<evidence type="ECO:0000256" key="10">
    <source>
        <dbReference type="ARBA" id="ARBA00050019"/>
    </source>
</evidence>
<keyword evidence="12" id="KW-0560">Oxidoreductase</keyword>
<evidence type="ECO:0000256" key="11">
    <source>
        <dbReference type="SAM" id="Coils"/>
    </source>
</evidence>
<evidence type="ECO:0000256" key="1">
    <source>
        <dbReference type="ARBA" id="ARBA00014413"/>
    </source>
</evidence>
<dbReference type="EMBL" id="JWMF01000007">
    <property type="protein sequence ID" value="KJY50114.1"/>
    <property type="molecule type" value="Genomic_DNA"/>
</dbReference>
<dbReference type="SUPFAM" id="SSF54909">
    <property type="entry name" value="Dimeric alpha+beta barrel"/>
    <property type="match status" value="1"/>
</dbReference>
<dbReference type="PANTHER" id="PTHR36843:SF1">
    <property type="entry name" value="COPROHEME DECARBOXYLASE"/>
    <property type="match status" value="1"/>
</dbReference>
<evidence type="ECO:0000313" key="13">
    <source>
        <dbReference type="Proteomes" id="UP000033567"/>
    </source>
</evidence>
<keyword evidence="4" id="KW-0408">Iron</keyword>
<sequence>MAEQAAPSLEGWFCLHLFWKIDWAKWRRVPQDERRECLDEFKALAAQLDEVQSQGKGSHYWCQVNGQKADLGLMVLRETLDQLQEVETSLEKLRLSDYLEPTISYVSVTEVGLYSGKPTTDRGWSYVNASLHPKTPDKPYICFYPMSKTRVPGANWYTLPYDQRKAYMHDHGKIGRSYAGKVSIILTGSIGLDDYEWGVTLFADDPVQFKKIVTEMRYIEASSIYGEFPYFLVGTHTDPERIDRLLTDQMGQ</sequence>
<protein>
    <recommendedName>
        <fullName evidence="1">Coproheme decarboxylase</fullName>
        <ecNumber evidence="10">1.3.98.5</ecNumber>
    </recommendedName>
    <alternativeName>
        <fullName evidence="6">Coproheme III oxidative decarboxylase</fullName>
    </alternativeName>
    <alternativeName>
        <fullName evidence="7">Hydrogen peroxide-dependent heme synthase</fullName>
    </alternativeName>
</protein>
<dbReference type="PANTHER" id="PTHR36843">
    <property type="entry name" value="HEME-DEPENDENT PEROXIDASE YWFI-RELATED"/>
    <property type="match status" value="1"/>
</dbReference>
<organism evidence="12 13">
    <name type="scientific">Bifidobacterium mellis</name>
    <dbReference type="NCBI Taxonomy" id="1293823"/>
    <lineage>
        <taxon>Bacteria</taxon>
        <taxon>Bacillati</taxon>
        <taxon>Actinomycetota</taxon>
        <taxon>Actinomycetes</taxon>
        <taxon>Bifidobacteriales</taxon>
        <taxon>Bifidobacteriaceae</taxon>
        <taxon>Bifidobacterium</taxon>
    </lineage>
</organism>
<evidence type="ECO:0000256" key="3">
    <source>
        <dbReference type="ARBA" id="ARBA00022723"/>
    </source>
</evidence>
<keyword evidence="2" id="KW-0349">Heme</keyword>
<evidence type="ECO:0000256" key="7">
    <source>
        <dbReference type="ARBA" id="ARBA00030236"/>
    </source>
</evidence>
<dbReference type="NCBIfam" id="NF008913">
    <property type="entry name" value="PRK12276.1"/>
    <property type="match status" value="1"/>
</dbReference>
<dbReference type="Proteomes" id="UP000033567">
    <property type="component" value="Unassembled WGS sequence"/>
</dbReference>
<keyword evidence="11" id="KW-0175">Coiled coil</keyword>
<evidence type="ECO:0000256" key="9">
    <source>
        <dbReference type="ARBA" id="ARBA00049935"/>
    </source>
</evidence>
<name>A0A0F4KVT5_9BIFI</name>
<reference evidence="12 13" key="1">
    <citation type="submission" date="2014-12" db="EMBL/GenBank/DDBJ databases">
        <title>Comparative genomics of the lactic acid bacteria isolated from the honey bee gut.</title>
        <authorList>
            <person name="Ellegaard K.M."/>
            <person name="Tamarit D."/>
            <person name="Javelind E."/>
            <person name="Olofsson T."/>
            <person name="Andersson S.G."/>
            <person name="Vasquez A."/>
        </authorList>
    </citation>
    <scope>NUCLEOTIDE SEQUENCE [LARGE SCALE GENOMIC DNA]</scope>
    <source>
        <strain evidence="12 13">Bin7</strain>
    </source>
</reference>
<keyword evidence="13" id="KW-1185">Reference proteome</keyword>
<dbReference type="GO" id="GO:0046872">
    <property type="term" value="F:metal ion binding"/>
    <property type="evidence" value="ECO:0007669"/>
    <property type="project" value="UniProtKB-KW"/>
</dbReference>
<dbReference type="GO" id="GO:0004601">
    <property type="term" value="F:peroxidase activity"/>
    <property type="evidence" value="ECO:0007669"/>
    <property type="project" value="UniProtKB-KW"/>
</dbReference>
<evidence type="ECO:0000256" key="8">
    <source>
        <dbReference type="ARBA" id="ARBA00049896"/>
    </source>
</evidence>
<dbReference type="GO" id="GO:0020037">
    <property type="term" value="F:heme binding"/>
    <property type="evidence" value="ECO:0007669"/>
    <property type="project" value="InterPro"/>
</dbReference>
<proteinExistence type="predicted"/>
<dbReference type="EC" id="1.3.98.5" evidence="10"/>
<dbReference type="RefSeq" id="WP_045935381.1">
    <property type="nucleotide sequence ID" value="NZ_KQ033885.1"/>
</dbReference>
<dbReference type="PATRIC" id="fig|1684.5.peg.844"/>
<dbReference type="AlphaFoldDB" id="A0A0F4KVT5"/>
<comment type="cofactor">
    <cofactor evidence="9">
        <name>Fe-coproporphyrin III</name>
        <dbReference type="ChEBI" id="CHEBI:68438"/>
    </cofactor>
</comment>